<name>A0A1H3EXW8_9FIRM</name>
<evidence type="ECO:0000313" key="2">
    <source>
        <dbReference type="EMBL" id="SDX83862.1"/>
    </source>
</evidence>
<protein>
    <submittedName>
        <fullName evidence="1">Bacteriophage HK97-gp10, putative tail-component</fullName>
    </submittedName>
</protein>
<accession>A0A1H3EXW8</accession>
<dbReference type="InterPro" id="IPR010064">
    <property type="entry name" value="HK97-gp10_tail"/>
</dbReference>
<dbReference type="AlphaFoldDB" id="A0A1H3EXW8"/>
<proteinExistence type="predicted"/>
<dbReference type="RefSeq" id="WP_093755090.1">
    <property type="nucleotide sequence ID" value="NZ_FNNG01000024.1"/>
</dbReference>
<organism evidence="1 3">
    <name type="scientific">Tepidimicrobium xylanilyticum</name>
    <dbReference type="NCBI Taxonomy" id="1123352"/>
    <lineage>
        <taxon>Bacteria</taxon>
        <taxon>Bacillati</taxon>
        <taxon>Bacillota</taxon>
        <taxon>Tissierellia</taxon>
        <taxon>Tissierellales</taxon>
        <taxon>Tepidimicrobiaceae</taxon>
        <taxon>Tepidimicrobium</taxon>
    </lineage>
</organism>
<evidence type="ECO:0000313" key="3">
    <source>
        <dbReference type="Proteomes" id="UP000198828"/>
    </source>
</evidence>
<dbReference type="EMBL" id="FNNG01000025">
    <property type="protein sequence ID" value="SDX83862.1"/>
    <property type="molecule type" value="Genomic_DNA"/>
</dbReference>
<sequence length="144" mass="16707">EEEVQKFHEDTIKEIAARTLAKIIARTPVGQYPPDSGKVGGTLRRGWTAGKDMDSYEYIYNHTKVVRKGRVYQIIIENPVKYASYVEYGHRQNVGQYVPAIGKRLKKPFVEGEFMMTVSVDEMQKELPSLLEKKLKDFLEEYFK</sequence>
<evidence type="ECO:0000313" key="1">
    <source>
        <dbReference type="EMBL" id="SDX82764.1"/>
    </source>
</evidence>
<dbReference type="Proteomes" id="UP000198828">
    <property type="component" value="Unassembled WGS sequence"/>
</dbReference>
<dbReference type="Pfam" id="PF04883">
    <property type="entry name" value="HK97-gp10_like"/>
    <property type="match status" value="1"/>
</dbReference>
<dbReference type="OrthoDB" id="1850874at2"/>
<feature type="non-terminal residue" evidence="1">
    <location>
        <position position="1"/>
    </location>
</feature>
<gene>
    <name evidence="1" type="ORF">SAMN05660923_03006</name>
    <name evidence="2" type="ORF">SAMN05660923_03023</name>
</gene>
<keyword evidence="3" id="KW-1185">Reference proteome</keyword>
<reference evidence="1 3" key="1">
    <citation type="submission" date="2016-10" db="EMBL/GenBank/DDBJ databases">
        <authorList>
            <person name="de Groot N.N."/>
        </authorList>
    </citation>
    <scope>NUCLEOTIDE SEQUENCE [LARGE SCALE GENOMIC DNA]</scope>
    <source>
        <strain evidence="1 3">DSM 23310</strain>
    </source>
</reference>
<dbReference type="EMBL" id="FNNG01000024">
    <property type="protein sequence ID" value="SDX82764.1"/>
    <property type="molecule type" value="Genomic_DNA"/>
</dbReference>